<sequence>MTFTYQTSRLSVVEVFSGTQETDTLVSITELFTTKVVESLPPYFLNIDSLSDAQDWYKKMVSESRLFMVKHTGSNTTIGFVFVYVGNNANAHIGYLLGESFWGKGYATELLSY</sequence>
<dbReference type="InterPro" id="IPR000182">
    <property type="entry name" value="GNAT_dom"/>
</dbReference>
<comment type="caution">
    <text evidence="2">The sequence shown here is derived from an EMBL/GenBank/DDBJ whole genome shotgun (WGS) entry which is preliminary data.</text>
</comment>
<gene>
    <name evidence="2" type="ORF">GAB14E_1879</name>
</gene>
<evidence type="ECO:0000313" key="3">
    <source>
        <dbReference type="Proteomes" id="UP000029868"/>
    </source>
</evidence>
<dbReference type="Pfam" id="PF13302">
    <property type="entry name" value="Acetyltransf_3"/>
    <property type="match status" value="1"/>
</dbReference>
<proteinExistence type="predicted"/>
<dbReference type="AlphaFoldDB" id="A0A099KZ69"/>
<dbReference type="EMBL" id="JQEC01000015">
    <property type="protein sequence ID" value="KGJ95097.1"/>
    <property type="molecule type" value="Genomic_DNA"/>
</dbReference>
<dbReference type="GO" id="GO:0016747">
    <property type="term" value="F:acyltransferase activity, transferring groups other than amino-acyl groups"/>
    <property type="evidence" value="ECO:0007669"/>
    <property type="project" value="InterPro"/>
</dbReference>
<evidence type="ECO:0000259" key="1">
    <source>
        <dbReference type="Pfam" id="PF13302"/>
    </source>
</evidence>
<keyword evidence="2" id="KW-0808">Transferase</keyword>
<feature type="domain" description="N-acetyltransferase" evidence="1">
    <location>
        <begin position="47"/>
        <end position="111"/>
    </location>
</feature>
<dbReference type="Gene3D" id="3.40.630.30">
    <property type="match status" value="1"/>
</dbReference>
<organism evidence="2 3">
    <name type="scientific">Colwellia psychrerythraea</name>
    <name type="common">Vibrio psychroerythus</name>
    <dbReference type="NCBI Taxonomy" id="28229"/>
    <lineage>
        <taxon>Bacteria</taxon>
        <taxon>Pseudomonadati</taxon>
        <taxon>Pseudomonadota</taxon>
        <taxon>Gammaproteobacteria</taxon>
        <taxon>Alteromonadales</taxon>
        <taxon>Colwelliaceae</taxon>
        <taxon>Colwellia</taxon>
    </lineage>
</organism>
<dbReference type="SUPFAM" id="SSF55729">
    <property type="entry name" value="Acyl-CoA N-acyltransferases (Nat)"/>
    <property type="match status" value="1"/>
</dbReference>
<evidence type="ECO:0000313" key="2">
    <source>
        <dbReference type="EMBL" id="KGJ95097.1"/>
    </source>
</evidence>
<dbReference type="RefSeq" id="WP_197061168.1">
    <property type="nucleotide sequence ID" value="NZ_JQEC01000015.1"/>
</dbReference>
<accession>A0A099KZ69</accession>
<dbReference type="InterPro" id="IPR016181">
    <property type="entry name" value="Acyl_CoA_acyltransferase"/>
</dbReference>
<dbReference type="Proteomes" id="UP000029868">
    <property type="component" value="Unassembled WGS sequence"/>
</dbReference>
<name>A0A099KZ69_COLPS</name>
<protein>
    <submittedName>
        <fullName evidence="2">GCN5-related N-acetyltransferase</fullName>
    </submittedName>
</protein>
<reference evidence="2 3" key="1">
    <citation type="submission" date="2014-08" db="EMBL/GenBank/DDBJ databases">
        <title>Genomic and Phenotypic Diversity of Colwellia psychrerythraea strains from Disparate Marine Basins.</title>
        <authorList>
            <person name="Techtmann S.M."/>
            <person name="Stelling S.C."/>
            <person name="Utturkar S.M."/>
            <person name="Alshibli N."/>
            <person name="Harris A."/>
            <person name="Brown S.D."/>
            <person name="Hazen T.C."/>
        </authorList>
    </citation>
    <scope>NUCLEOTIDE SEQUENCE [LARGE SCALE GENOMIC DNA]</scope>
    <source>
        <strain evidence="2 3">GAB14E</strain>
    </source>
</reference>